<dbReference type="EMBL" id="SMAL01000001">
    <property type="protein sequence ID" value="TCT17220.1"/>
    <property type="molecule type" value="Genomic_DNA"/>
</dbReference>
<dbReference type="Proteomes" id="UP000294902">
    <property type="component" value="Unassembled WGS sequence"/>
</dbReference>
<feature type="transmembrane region" description="Helical" evidence="1">
    <location>
        <begin position="82"/>
        <end position="102"/>
    </location>
</feature>
<evidence type="ECO:0008006" key="4">
    <source>
        <dbReference type="Google" id="ProtNLM"/>
    </source>
</evidence>
<dbReference type="AlphaFoldDB" id="A0A4R3MU18"/>
<evidence type="ECO:0000313" key="2">
    <source>
        <dbReference type="EMBL" id="TCT17220.1"/>
    </source>
</evidence>
<keyword evidence="1" id="KW-1133">Transmembrane helix</keyword>
<proteinExistence type="predicted"/>
<keyword evidence="1" id="KW-0472">Membrane</keyword>
<gene>
    <name evidence="2" type="ORF">EDC18_101518</name>
</gene>
<protein>
    <recommendedName>
        <fullName evidence="4">DUF5673 domain-containing protein</fullName>
    </recommendedName>
</protein>
<comment type="caution">
    <text evidence="2">The sequence shown here is derived from an EMBL/GenBank/DDBJ whole genome shotgun (WGS) entry which is preliminary data.</text>
</comment>
<evidence type="ECO:0000256" key="1">
    <source>
        <dbReference type="SAM" id="Phobius"/>
    </source>
</evidence>
<feature type="transmembrane region" description="Helical" evidence="1">
    <location>
        <begin position="49"/>
        <end position="70"/>
    </location>
</feature>
<accession>A0A4R3MU18</accession>
<sequence length="174" mass="20872">MIVINFLDVLFTVSIILLVSINLVEIINSRKSGQIVHYYKLKNVTPLKVLRYIFYFIIISLFVVLIVTVINKKEYKVIVQSLFWIIISGMHIMNFPSCYYVTDKGLVKYGIHKCFFRIHRWEDIKSIEWDKINDRILYVYIEENGLRLKINCKYEDEELNVENLKKHLEYKILD</sequence>
<reference evidence="2 3" key="1">
    <citation type="submission" date="2019-03" db="EMBL/GenBank/DDBJ databases">
        <title>Genomic Encyclopedia of Type Strains, Phase IV (KMG-IV): sequencing the most valuable type-strain genomes for metagenomic binning, comparative biology and taxonomic classification.</title>
        <authorList>
            <person name="Goeker M."/>
        </authorList>
    </citation>
    <scope>NUCLEOTIDE SEQUENCE [LARGE SCALE GENOMIC DNA]</scope>
    <source>
        <strain evidence="2 3">DSM 24629</strain>
    </source>
</reference>
<evidence type="ECO:0000313" key="3">
    <source>
        <dbReference type="Proteomes" id="UP000294902"/>
    </source>
</evidence>
<keyword evidence="1" id="KW-0812">Transmembrane</keyword>
<dbReference type="RefSeq" id="WP_132249927.1">
    <property type="nucleotide sequence ID" value="NZ_SMAL01000001.1"/>
</dbReference>
<organism evidence="2 3">
    <name type="scientific">Natranaerovirga pectinivora</name>
    <dbReference type="NCBI Taxonomy" id="682400"/>
    <lineage>
        <taxon>Bacteria</taxon>
        <taxon>Bacillati</taxon>
        <taxon>Bacillota</taxon>
        <taxon>Clostridia</taxon>
        <taxon>Lachnospirales</taxon>
        <taxon>Natranaerovirgaceae</taxon>
        <taxon>Natranaerovirga</taxon>
    </lineage>
</organism>
<keyword evidence="3" id="KW-1185">Reference proteome</keyword>
<name>A0A4R3MU18_9FIRM</name>
<feature type="transmembrane region" description="Helical" evidence="1">
    <location>
        <begin position="6"/>
        <end position="28"/>
    </location>
</feature>